<protein>
    <submittedName>
        <fullName evidence="2">Uncharacterized protein</fullName>
    </submittedName>
</protein>
<proteinExistence type="predicted"/>
<gene>
    <name evidence="2" type="ORF">S01H4_50407</name>
</gene>
<dbReference type="EMBL" id="BART01028618">
    <property type="protein sequence ID" value="GAG91538.1"/>
    <property type="molecule type" value="Genomic_DNA"/>
</dbReference>
<organism evidence="2">
    <name type="scientific">marine sediment metagenome</name>
    <dbReference type="NCBI Taxonomy" id="412755"/>
    <lineage>
        <taxon>unclassified sequences</taxon>
        <taxon>metagenomes</taxon>
        <taxon>ecological metagenomes</taxon>
    </lineage>
</organism>
<name>X1C565_9ZZZZ</name>
<keyword evidence="1" id="KW-0812">Transmembrane</keyword>
<feature type="transmembrane region" description="Helical" evidence="1">
    <location>
        <begin position="6"/>
        <end position="24"/>
    </location>
</feature>
<evidence type="ECO:0000313" key="2">
    <source>
        <dbReference type="EMBL" id="GAG91538.1"/>
    </source>
</evidence>
<keyword evidence="1" id="KW-1133">Transmembrane helix</keyword>
<evidence type="ECO:0000256" key="1">
    <source>
        <dbReference type="SAM" id="Phobius"/>
    </source>
</evidence>
<dbReference type="AlphaFoldDB" id="X1C565"/>
<sequence>MNKIEIVALIGSIVTVASIIVRFTKTEVDNKVLKFVMTILKFFSFYKEPKNNMRIYNNI</sequence>
<keyword evidence="1" id="KW-0472">Membrane</keyword>
<accession>X1C565</accession>
<reference evidence="2" key="1">
    <citation type="journal article" date="2014" name="Front. Microbiol.">
        <title>High frequency of phylogenetically diverse reductive dehalogenase-homologous genes in deep subseafloor sedimentary metagenomes.</title>
        <authorList>
            <person name="Kawai M."/>
            <person name="Futagami T."/>
            <person name="Toyoda A."/>
            <person name="Takaki Y."/>
            <person name="Nishi S."/>
            <person name="Hori S."/>
            <person name="Arai W."/>
            <person name="Tsubouchi T."/>
            <person name="Morono Y."/>
            <person name="Uchiyama I."/>
            <person name="Ito T."/>
            <person name="Fujiyama A."/>
            <person name="Inagaki F."/>
            <person name="Takami H."/>
        </authorList>
    </citation>
    <scope>NUCLEOTIDE SEQUENCE</scope>
    <source>
        <strain evidence="2">Expedition CK06-06</strain>
    </source>
</reference>
<comment type="caution">
    <text evidence="2">The sequence shown here is derived from an EMBL/GenBank/DDBJ whole genome shotgun (WGS) entry which is preliminary data.</text>
</comment>